<evidence type="ECO:0000256" key="1">
    <source>
        <dbReference type="SAM" id="MobiDB-lite"/>
    </source>
</evidence>
<dbReference type="Proteomes" id="UP000054630">
    <property type="component" value="Unassembled WGS sequence"/>
</dbReference>
<evidence type="ECO:0000313" key="3">
    <source>
        <dbReference type="Proteomes" id="UP000054630"/>
    </source>
</evidence>
<comment type="caution">
    <text evidence="2">The sequence shown here is derived from an EMBL/GenBank/DDBJ whole genome shotgun (WGS) entry which is preliminary data.</text>
</comment>
<organism evidence="2 3">
    <name type="scientific">Trichinella nelsoni</name>
    <dbReference type="NCBI Taxonomy" id="6336"/>
    <lineage>
        <taxon>Eukaryota</taxon>
        <taxon>Metazoa</taxon>
        <taxon>Ecdysozoa</taxon>
        <taxon>Nematoda</taxon>
        <taxon>Enoplea</taxon>
        <taxon>Dorylaimia</taxon>
        <taxon>Trichinellida</taxon>
        <taxon>Trichinellidae</taxon>
        <taxon>Trichinella</taxon>
    </lineage>
</organism>
<feature type="compositionally biased region" description="Basic residues" evidence="1">
    <location>
        <begin position="32"/>
        <end position="41"/>
    </location>
</feature>
<feature type="region of interest" description="Disordered" evidence="1">
    <location>
        <begin position="28"/>
        <end position="72"/>
    </location>
</feature>
<keyword evidence="3" id="KW-1185">Reference proteome</keyword>
<dbReference type="AlphaFoldDB" id="A0A0V0SFW3"/>
<protein>
    <submittedName>
        <fullName evidence="2">Uncharacterized protein</fullName>
    </submittedName>
</protein>
<evidence type="ECO:0000313" key="2">
    <source>
        <dbReference type="EMBL" id="KRX25478.1"/>
    </source>
</evidence>
<feature type="compositionally biased region" description="Basic and acidic residues" evidence="1">
    <location>
        <begin position="52"/>
        <end position="64"/>
    </location>
</feature>
<sequence length="108" mass="12061">MPARSRGLTTPWMRWWVHNGSRPWAWQAATGRLRRKDKIGRRQPSSPPLECATRRPPSEAHGDSFEGPGGLRLPCAPGRRHRIWLDCRRAYGTTARGVSPPPGSGPES</sequence>
<reference evidence="2 3" key="1">
    <citation type="submission" date="2015-01" db="EMBL/GenBank/DDBJ databases">
        <title>Evolution of Trichinella species and genotypes.</title>
        <authorList>
            <person name="Korhonen P.K."/>
            <person name="Edoardo P."/>
            <person name="Giuseppe L.R."/>
            <person name="Gasser R.B."/>
        </authorList>
    </citation>
    <scope>NUCLEOTIDE SEQUENCE [LARGE SCALE GENOMIC DNA]</scope>
    <source>
        <strain evidence="2">ISS37</strain>
    </source>
</reference>
<name>A0A0V0SFW3_9BILA</name>
<gene>
    <name evidence="2" type="ORF">T07_2142</name>
</gene>
<accession>A0A0V0SFW3</accession>
<proteinExistence type="predicted"/>
<dbReference type="EMBL" id="JYDL01000012">
    <property type="protein sequence ID" value="KRX25478.1"/>
    <property type="molecule type" value="Genomic_DNA"/>
</dbReference>